<dbReference type="Proteomes" id="UP000886047">
    <property type="component" value="Unassembled WGS sequence"/>
</dbReference>
<evidence type="ECO:0000256" key="1">
    <source>
        <dbReference type="SAM" id="SignalP"/>
    </source>
</evidence>
<dbReference type="GO" id="GO:0004252">
    <property type="term" value="F:serine-type endopeptidase activity"/>
    <property type="evidence" value="ECO:0007669"/>
    <property type="project" value="InterPro"/>
</dbReference>
<feature type="signal peptide" evidence="1">
    <location>
        <begin position="1"/>
        <end position="20"/>
    </location>
</feature>
<dbReference type="Pfam" id="PF13365">
    <property type="entry name" value="Trypsin_2"/>
    <property type="match status" value="1"/>
</dbReference>
<dbReference type="PROSITE" id="PS00134">
    <property type="entry name" value="TRYPSIN_HIS"/>
    <property type="match status" value="1"/>
</dbReference>
<protein>
    <submittedName>
        <fullName evidence="2">Serine protease</fullName>
    </submittedName>
</protein>
<dbReference type="SUPFAM" id="SSF50494">
    <property type="entry name" value="Trypsin-like serine proteases"/>
    <property type="match status" value="1"/>
</dbReference>
<dbReference type="PANTHER" id="PTHR36234">
    <property type="entry name" value="LYSYL ENDOPEPTIDASE"/>
    <property type="match status" value="1"/>
</dbReference>
<feature type="non-terminal residue" evidence="2">
    <location>
        <position position="502"/>
    </location>
</feature>
<dbReference type="PANTHER" id="PTHR36234:SF5">
    <property type="entry name" value="LYSYL ENDOPEPTIDASE"/>
    <property type="match status" value="1"/>
</dbReference>
<dbReference type="InterPro" id="IPR018114">
    <property type="entry name" value="TRYPSIN_HIS"/>
</dbReference>
<organism evidence="2">
    <name type="scientific">Mariniphaga anaerophila</name>
    <dbReference type="NCBI Taxonomy" id="1484053"/>
    <lineage>
        <taxon>Bacteria</taxon>
        <taxon>Pseudomonadati</taxon>
        <taxon>Bacteroidota</taxon>
        <taxon>Bacteroidia</taxon>
        <taxon>Marinilabiliales</taxon>
        <taxon>Prolixibacteraceae</taxon>
        <taxon>Mariniphaga</taxon>
    </lineage>
</organism>
<dbReference type="EMBL" id="DSDK01000301">
    <property type="protein sequence ID" value="HDR51046.1"/>
    <property type="molecule type" value="Genomic_DNA"/>
</dbReference>
<gene>
    <name evidence="2" type="ORF">ENN90_05400</name>
</gene>
<proteinExistence type="predicted"/>
<accession>A0A831LUY6</accession>
<name>A0A831LUY6_9BACT</name>
<feature type="chain" id="PRO_5032356536" evidence="1">
    <location>
        <begin position="21"/>
        <end position="502"/>
    </location>
</feature>
<sequence length="502" mass="56397">MRWLFFTAFFMMAAAGFVTAQISQGGQPMKVPPLKSRGIPIQVMPEFNHIELQQKTLESLQTEPALKPFRFAVGFDVAISPEKDGLWTSNLNGYDVWQVKIRSEGAFSISLVFQEFHLPPGARLFIFNEIENHFLGAFTQANNKNFRKLAIAPVAGDEVVVQYEIPAGRDHRNDFIIKEVFHDYIGILKTSERRPMGKTAGSCNIDINCSEGDEWQNEKDAVIRIITTKKVTNRTYREICSGTLINNTAEDQKPYIITAAHCIEKNEFAEESVFTFNYESPYCAPLDGDPANTISGSELKAISDSLDFALVELSLVPPPEFRPYYAGWDKRTVYPDSTVSIHHPQGDIKKIAYDSDSPVYSDFANGYTPNGFLKVLRWEAGVTENGSSGGPLFSPGKNLIGTLTGGSATCSNPVNDYFSRFDMAWEFRADSTRQLKYWLDPLNAGKETLNGKRFYTDENLCLAYTHLEEFDEHQNVILRNQGQFAGYWGGSNSEGITEFSER</sequence>
<dbReference type="AlphaFoldDB" id="A0A831LUY6"/>
<dbReference type="GO" id="GO:0006508">
    <property type="term" value="P:proteolysis"/>
    <property type="evidence" value="ECO:0007669"/>
    <property type="project" value="UniProtKB-KW"/>
</dbReference>
<keyword evidence="1" id="KW-0732">Signal</keyword>
<keyword evidence="2" id="KW-0378">Hydrolase</keyword>
<keyword evidence="2" id="KW-0645">Protease</keyword>
<dbReference type="InterPro" id="IPR043504">
    <property type="entry name" value="Peptidase_S1_PA_chymotrypsin"/>
</dbReference>
<evidence type="ECO:0000313" key="2">
    <source>
        <dbReference type="EMBL" id="HDR51046.1"/>
    </source>
</evidence>
<reference evidence="2" key="1">
    <citation type="journal article" date="2020" name="mSystems">
        <title>Genome- and Community-Level Interaction Insights into Carbon Utilization and Element Cycling Functions of Hydrothermarchaeota in Hydrothermal Sediment.</title>
        <authorList>
            <person name="Zhou Z."/>
            <person name="Liu Y."/>
            <person name="Xu W."/>
            <person name="Pan J."/>
            <person name="Luo Z.H."/>
            <person name="Li M."/>
        </authorList>
    </citation>
    <scope>NUCLEOTIDE SEQUENCE [LARGE SCALE GENOMIC DNA]</scope>
    <source>
        <strain evidence="2">SpSt-1217</strain>
    </source>
</reference>
<dbReference type="InterPro" id="IPR009003">
    <property type="entry name" value="Peptidase_S1_PA"/>
</dbReference>
<comment type="caution">
    <text evidence="2">The sequence shown here is derived from an EMBL/GenBank/DDBJ whole genome shotgun (WGS) entry which is preliminary data.</text>
</comment>
<dbReference type="Gene3D" id="2.40.10.10">
    <property type="entry name" value="Trypsin-like serine proteases"/>
    <property type="match status" value="2"/>
</dbReference>